<dbReference type="PaxDb" id="522772-Dacet_2843"/>
<dbReference type="eggNOG" id="COG1377">
    <property type="taxonomic scope" value="Bacteria"/>
</dbReference>
<dbReference type="InterPro" id="IPR029025">
    <property type="entry name" value="T3SS_substrate_exporter_C"/>
</dbReference>
<dbReference type="InterPro" id="IPR006136">
    <property type="entry name" value="FlhB"/>
</dbReference>
<evidence type="ECO:0000256" key="13">
    <source>
        <dbReference type="RuleBase" id="RU364091"/>
    </source>
</evidence>
<dbReference type="STRING" id="522772.Dacet_2843"/>
<evidence type="ECO:0000256" key="5">
    <source>
        <dbReference type="ARBA" id="ARBA00022475"/>
    </source>
</evidence>
<dbReference type="SUPFAM" id="SSF160544">
    <property type="entry name" value="EscU C-terminal domain-like"/>
    <property type="match status" value="1"/>
</dbReference>
<keyword evidence="15" id="KW-0966">Cell projection</keyword>
<evidence type="ECO:0000256" key="12">
    <source>
        <dbReference type="ARBA" id="ARBA00025078"/>
    </source>
</evidence>
<dbReference type="Gene3D" id="3.40.1690.10">
    <property type="entry name" value="secretion proteins EscU"/>
    <property type="match status" value="1"/>
</dbReference>
<evidence type="ECO:0000256" key="2">
    <source>
        <dbReference type="ARBA" id="ARBA00010690"/>
    </source>
</evidence>
<feature type="transmembrane region" description="Helical" evidence="13">
    <location>
        <begin position="89"/>
        <end position="114"/>
    </location>
</feature>
<keyword evidence="5 13" id="KW-1003">Cell membrane</keyword>
<comment type="similarity">
    <text evidence="2 13">Belongs to the type III secretion exporter family.</text>
</comment>
<evidence type="ECO:0000256" key="9">
    <source>
        <dbReference type="ARBA" id="ARBA00022989"/>
    </source>
</evidence>
<accession>D4H6B9</accession>
<dbReference type="Gene3D" id="6.10.250.2080">
    <property type="match status" value="1"/>
</dbReference>
<dbReference type="PANTHER" id="PTHR30531">
    <property type="entry name" value="FLAGELLAR BIOSYNTHETIC PROTEIN FLHB"/>
    <property type="match status" value="1"/>
</dbReference>
<evidence type="ECO:0000256" key="14">
    <source>
        <dbReference type="SAM" id="MobiDB-lite"/>
    </source>
</evidence>
<organism evidence="15 16">
    <name type="scientific">Denitrovibrio acetiphilus (strain DSM 12809 / NBRC 114555 / N2460)</name>
    <dbReference type="NCBI Taxonomy" id="522772"/>
    <lineage>
        <taxon>Bacteria</taxon>
        <taxon>Pseudomonadati</taxon>
        <taxon>Deferribacterota</taxon>
        <taxon>Deferribacteres</taxon>
        <taxon>Deferribacterales</taxon>
        <taxon>Geovibrionaceae</taxon>
        <taxon>Denitrovibrio</taxon>
    </lineage>
</organism>
<keyword evidence="11 13" id="KW-1006">Bacterial flagellum protein export</keyword>
<dbReference type="GO" id="GO:0005886">
    <property type="term" value="C:plasma membrane"/>
    <property type="evidence" value="ECO:0007669"/>
    <property type="project" value="UniProtKB-SubCell"/>
</dbReference>
<dbReference type="InParanoid" id="D4H6B9"/>
<dbReference type="RefSeq" id="WP_013012080.1">
    <property type="nucleotide sequence ID" value="NC_013943.1"/>
</dbReference>
<dbReference type="EMBL" id="CP001968">
    <property type="protein sequence ID" value="ADD69593.1"/>
    <property type="molecule type" value="Genomic_DNA"/>
</dbReference>
<keyword evidence="16" id="KW-1185">Reference proteome</keyword>
<evidence type="ECO:0000256" key="4">
    <source>
        <dbReference type="ARBA" id="ARBA00022448"/>
    </source>
</evidence>
<evidence type="ECO:0000256" key="3">
    <source>
        <dbReference type="ARBA" id="ARBA00021622"/>
    </source>
</evidence>
<evidence type="ECO:0000256" key="7">
    <source>
        <dbReference type="ARBA" id="ARBA00022795"/>
    </source>
</evidence>
<feature type="transmembrane region" description="Helical" evidence="13">
    <location>
        <begin position="147"/>
        <end position="170"/>
    </location>
</feature>
<dbReference type="GO" id="GO:0009306">
    <property type="term" value="P:protein secretion"/>
    <property type="evidence" value="ECO:0007669"/>
    <property type="project" value="InterPro"/>
</dbReference>
<evidence type="ECO:0000313" key="15">
    <source>
        <dbReference type="EMBL" id="ADD69593.1"/>
    </source>
</evidence>
<dbReference type="InterPro" id="IPR006135">
    <property type="entry name" value="T3SS_substrate_exporter"/>
</dbReference>
<dbReference type="PRINTS" id="PR00950">
    <property type="entry name" value="TYPE3IMSPROT"/>
</dbReference>
<evidence type="ECO:0000256" key="11">
    <source>
        <dbReference type="ARBA" id="ARBA00023225"/>
    </source>
</evidence>
<evidence type="ECO:0000256" key="8">
    <source>
        <dbReference type="ARBA" id="ARBA00022927"/>
    </source>
</evidence>
<feature type="transmembrane region" description="Helical" evidence="13">
    <location>
        <begin position="31"/>
        <end position="48"/>
    </location>
</feature>
<evidence type="ECO:0000256" key="6">
    <source>
        <dbReference type="ARBA" id="ARBA00022692"/>
    </source>
</evidence>
<dbReference type="PANTHER" id="PTHR30531:SF12">
    <property type="entry name" value="FLAGELLAR BIOSYNTHETIC PROTEIN FLHB"/>
    <property type="match status" value="1"/>
</dbReference>
<keyword evidence="6 13" id="KW-0812">Transmembrane</keyword>
<proteinExistence type="inferred from homology"/>
<dbReference type="Proteomes" id="UP000002012">
    <property type="component" value="Chromosome"/>
</dbReference>
<comment type="subcellular location">
    <subcellularLocation>
        <location evidence="1">Cell membrane</location>
        <topology evidence="1">Multi-pass membrane protein</topology>
    </subcellularLocation>
</comment>
<evidence type="ECO:0000256" key="1">
    <source>
        <dbReference type="ARBA" id="ARBA00004651"/>
    </source>
</evidence>
<keyword evidence="15" id="KW-0969">Cilium</keyword>
<keyword evidence="4 13" id="KW-0813">Transport</keyword>
<feature type="transmembrane region" description="Helical" evidence="13">
    <location>
        <begin position="190"/>
        <end position="208"/>
    </location>
</feature>
<gene>
    <name evidence="13" type="primary">flhB</name>
    <name evidence="15" type="ordered locus">Dacet_2843</name>
</gene>
<dbReference type="Pfam" id="PF01312">
    <property type="entry name" value="Bac_export_2"/>
    <property type="match status" value="1"/>
</dbReference>
<dbReference type="HOGENOM" id="CLU_041013_1_2_0"/>
<dbReference type="NCBIfam" id="TIGR00328">
    <property type="entry name" value="flhB"/>
    <property type="match status" value="1"/>
</dbReference>
<comment type="function">
    <text evidence="12 13">Required for formation of the rod structure in the basal body of the flagellar apparatus. Together with FliI and FliH, may constitute the export apparatus of flagellin.</text>
</comment>
<feature type="region of interest" description="Disordered" evidence="14">
    <location>
        <begin position="1"/>
        <end position="21"/>
    </location>
</feature>
<dbReference type="MEROPS" id="N06.A01"/>
<dbReference type="OrthoDB" id="9807950at2"/>
<evidence type="ECO:0000313" key="16">
    <source>
        <dbReference type="Proteomes" id="UP000002012"/>
    </source>
</evidence>
<protein>
    <recommendedName>
        <fullName evidence="3 13">Flagellar biosynthetic protein FlhB</fullName>
    </recommendedName>
</protein>
<name>D4H6B9_DENA2</name>
<reference evidence="15 16" key="1">
    <citation type="journal article" date="2010" name="Stand. Genomic Sci.">
        <title>Complete genome sequence of Denitrovibrio acetiphilus type strain (N2460).</title>
        <authorList>
            <person name="Kiss H."/>
            <person name="Lang E."/>
            <person name="Lapidus A."/>
            <person name="Copeland A."/>
            <person name="Nolan M."/>
            <person name="Glavina Del Rio T."/>
            <person name="Chen F."/>
            <person name="Lucas S."/>
            <person name="Tice H."/>
            <person name="Cheng J.F."/>
            <person name="Han C."/>
            <person name="Goodwin L."/>
            <person name="Pitluck S."/>
            <person name="Liolios K."/>
            <person name="Pati A."/>
            <person name="Ivanova N."/>
            <person name="Mavromatis K."/>
            <person name="Chen A."/>
            <person name="Palaniappan K."/>
            <person name="Land M."/>
            <person name="Hauser L."/>
            <person name="Chang Y.J."/>
            <person name="Jeffries C.D."/>
            <person name="Detter J.C."/>
            <person name="Brettin T."/>
            <person name="Spring S."/>
            <person name="Rohde M."/>
            <person name="Goker M."/>
            <person name="Woyke T."/>
            <person name="Bristow J."/>
            <person name="Eisen J.A."/>
            <person name="Markowitz V."/>
            <person name="Hugenholtz P."/>
            <person name="Kyrpides N.C."/>
            <person name="Klenk H.P."/>
        </authorList>
    </citation>
    <scope>NUCLEOTIDE SEQUENCE [LARGE SCALE GENOMIC DNA]</scope>
    <source>
        <strain evidence="16">DSM 12809 / NBRC 114555 / N2460</strain>
    </source>
</reference>
<dbReference type="FunCoup" id="D4H6B9">
    <property type="interactions" value="88"/>
</dbReference>
<keyword evidence="7 13" id="KW-1005">Bacterial flagellum biogenesis</keyword>
<keyword evidence="10 13" id="KW-0472">Membrane</keyword>
<dbReference type="AlphaFoldDB" id="D4H6B9"/>
<sequence length="352" mass="40168">MADEQEKTEDPTGKKLTDAKNEGNVAKSRELPAAVTLLLVTFFFYYYGPYLMHGLARLIREIFMMTNYEINTQSAHKIMLFSIIESAKLLAPFMALVLVVGVASNVLQTGFMFTPKALSAKLERIDPIKGFGRFFSKKSLVELMKSLFKVFVVTYVAYLIVKKHIVTIISMADMDFYDIFSVFGKIVYEIMWKVSLLALFMALADFIFQKYQFKQDLKMSKHEVKEERKQAEGDPHVKGRIRSIQREMARKRMMDDVPKSDVVVTNPTHFAVALKYSPGEDRAPVVMAKGQRLMALRIKEIAKQSGILVHEDPPIARSLFKTVDIGDEIPENLYKAVAEILALVDKFKRPTR</sequence>
<keyword evidence="8 13" id="KW-0653">Protein transport</keyword>
<keyword evidence="9 13" id="KW-1133">Transmembrane helix</keyword>
<keyword evidence="15" id="KW-0282">Flagellum</keyword>
<dbReference type="KEGG" id="dap:Dacet_2843"/>
<dbReference type="GO" id="GO:0044780">
    <property type="term" value="P:bacterial-type flagellum assembly"/>
    <property type="evidence" value="ECO:0007669"/>
    <property type="project" value="InterPro"/>
</dbReference>
<evidence type="ECO:0000256" key="10">
    <source>
        <dbReference type="ARBA" id="ARBA00023136"/>
    </source>
</evidence>